<feature type="transmembrane region" description="Helical" evidence="4">
    <location>
        <begin position="343"/>
        <end position="363"/>
    </location>
</feature>
<dbReference type="EMBL" id="QJJK01000007">
    <property type="protein sequence ID" value="PXW57322.1"/>
    <property type="molecule type" value="Genomic_DNA"/>
</dbReference>
<dbReference type="GO" id="GO:0022857">
    <property type="term" value="F:transmembrane transporter activity"/>
    <property type="evidence" value="ECO:0007669"/>
    <property type="project" value="InterPro"/>
</dbReference>
<dbReference type="Proteomes" id="UP000248021">
    <property type="component" value="Unassembled WGS sequence"/>
</dbReference>
<organism evidence="5 6">
    <name type="scientific">Chelatococcus asaccharovorans</name>
    <dbReference type="NCBI Taxonomy" id="28210"/>
    <lineage>
        <taxon>Bacteria</taxon>
        <taxon>Pseudomonadati</taxon>
        <taxon>Pseudomonadota</taxon>
        <taxon>Alphaproteobacteria</taxon>
        <taxon>Hyphomicrobiales</taxon>
        <taxon>Chelatococcaceae</taxon>
        <taxon>Chelatococcus</taxon>
    </lineage>
</organism>
<feature type="transmembrane region" description="Helical" evidence="4">
    <location>
        <begin position="253"/>
        <end position="271"/>
    </location>
</feature>
<protein>
    <submittedName>
        <fullName evidence="5">Putative MFS family arabinose efflux permease</fullName>
    </submittedName>
</protein>
<dbReference type="PANTHER" id="PTHR42910">
    <property type="entry name" value="TRANSPORTER SCO4007-RELATED"/>
    <property type="match status" value="1"/>
</dbReference>
<gene>
    <name evidence="5" type="ORF">C7450_107363</name>
</gene>
<evidence type="ECO:0000256" key="1">
    <source>
        <dbReference type="ARBA" id="ARBA00022692"/>
    </source>
</evidence>
<evidence type="ECO:0000256" key="4">
    <source>
        <dbReference type="SAM" id="Phobius"/>
    </source>
</evidence>
<dbReference type="Pfam" id="PF07690">
    <property type="entry name" value="MFS_1"/>
    <property type="match status" value="1"/>
</dbReference>
<evidence type="ECO:0000256" key="2">
    <source>
        <dbReference type="ARBA" id="ARBA00022989"/>
    </source>
</evidence>
<feature type="transmembrane region" description="Helical" evidence="4">
    <location>
        <begin position="12"/>
        <end position="33"/>
    </location>
</feature>
<dbReference type="InterPro" id="IPR020846">
    <property type="entry name" value="MFS_dom"/>
</dbReference>
<keyword evidence="3 4" id="KW-0472">Membrane</keyword>
<dbReference type="CDD" id="cd17324">
    <property type="entry name" value="MFS_NepI_like"/>
    <property type="match status" value="1"/>
</dbReference>
<dbReference type="PANTHER" id="PTHR42910:SF1">
    <property type="entry name" value="MAJOR FACILITATOR SUPERFAMILY (MFS) PROFILE DOMAIN-CONTAINING PROTEIN"/>
    <property type="match status" value="1"/>
</dbReference>
<dbReference type="InterPro" id="IPR011701">
    <property type="entry name" value="MFS"/>
</dbReference>
<dbReference type="SUPFAM" id="SSF103473">
    <property type="entry name" value="MFS general substrate transporter"/>
    <property type="match status" value="1"/>
</dbReference>
<dbReference type="InterPro" id="IPR036259">
    <property type="entry name" value="MFS_trans_sf"/>
</dbReference>
<comment type="caution">
    <text evidence="5">The sequence shown here is derived from an EMBL/GenBank/DDBJ whole genome shotgun (WGS) entry which is preliminary data.</text>
</comment>
<keyword evidence="1 4" id="KW-0812">Transmembrane</keyword>
<feature type="transmembrane region" description="Helical" evidence="4">
    <location>
        <begin position="369"/>
        <end position="391"/>
    </location>
</feature>
<accession>A0A2V3U4Y2</accession>
<feature type="transmembrane region" description="Helical" evidence="4">
    <location>
        <begin position="140"/>
        <end position="161"/>
    </location>
</feature>
<proteinExistence type="predicted"/>
<dbReference type="Gene3D" id="1.20.1250.20">
    <property type="entry name" value="MFS general substrate transporter like domains"/>
    <property type="match status" value="2"/>
</dbReference>
<feature type="transmembrane region" description="Helical" evidence="4">
    <location>
        <begin position="45"/>
        <end position="70"/>
    </location>
</feature>
<keyword evidence="6" id="KW-1185">Reference proteome</keyword>
<name>A0A2V3U4Y2_9HYPH</name>
<feature type="transmembrane region" description="Helical" evidence="4">
    <location>
        <begin position="283"/>
        <end position="303"/>
    </location>
</feature>
<evidence type="ECO:0000313" key="6">
    <source>
        <dbReference type="Proteomes" id="UP000248021"/>
    </source>
</evidence>
<reference evidence="5 6" key="1">
    <citation type="submission" date="2018-05" db="EMBL/GenBank/DDBJ databases">
        <title>Genomic Encyclopedia of Type Strains, Phase IV (KMG-IV): sequencing the most valuable type-strain genomes for metagenomic binning, comparative biology and taxonomic classification.</title>
        <authorList>
            <person name="Goeker M."/>
        </authorList>
    </citation>
    <scope>NUCLEOTIDE SEQUENCE [LARGE SCALE GENOMIC DNA]</scope>
    <source>
        <strain evidence="5 6">DSM 6462</strain>
    </source>
</reference>
<dbReference type="RefSeq" id="WP_210206478.1">
    <property type="nucleotide sequence ID" value="NZ_CAKNFM010000006.1"/>
</dbReference>
<keyword evidence="2 4" id="KW-1133">Transmembrane helix</keyword>
<dbReference type="AlphaFoldDB" id="A0A2V3U4Y2"/>
<feature type="transmembrane region" description="Helical" evidence="4">
    <location>
        <begin position="226"/>
        <end position="247"/>
    </location>
</feature>
<evidence type="ECO:0000313" key="5">
    <source>
        <dbReference type="EMBL" id="PXW57322.1"/>
    </source>
</evidence>
<sequence>MTTAPDPRETPLSAGVVVLLAITAGGAIANNYAIQPSLSAIAQDIGATASMISLTVSGVMLGYLAGLALLVPLADHVNPRRLIPGQLLALAAALTAASAASSAGILLSCLVLVGAMTTVAAQTSAIVGKLAASAHRGKQMGLVSAGISAGILLSRFVGGLLSTWGGWRAMLLCFAGACCIAALATALRLPDRRPQATEGYFFTLRSVPGLLILFPQLRLSAAAGMLWFFAFSTIWVGLAISLALPPWSMSADAIGLYSLVGLLGLFVTPMAGRFADRYGARRVKLVGLTAAAASSLVLLFSLGQPFVCAPALAVFDAGCFAAQVANQAAVVRLDPARSGVLNSAYLVLYYVAGAIGTAVAGPLVTAGGWTLLASAAVAAIVGAIVVSCFHFKPETRRI</sequence>
<feature type="transmembrane region" description="Helical" evidence="4">
    <location>
        <begin position="167"/>
        <end position="187"/>
    </location>
</feature>
<feature type="transmembrane region" description="Helical" evidence="4">
    <location>
        <begin position="309"/>
        <end position="331"/>
    </location>
</feature>
<dbReference type="PROSITE" id="PS50850">
    <property type="entry name" value="MFS"/>
    <property type="match status" value="1"/>
</dbReference>
<evidence type="ECO:0000256" key="3">
    <source>
        <dbReference type="ARBA" id="ARBA00023136"/>
    </source>
</evidence>
<feature type="transmembrane region" description="Helical" evidence="4">
    <location>
        <begin position="105"/>
        <end position="128"/>
    </location>
</feature>